<gene>
    <name evidence="1" type="ORF">C5S46_05880</name>
</gene>
<comment type="caution">
    <text evidence="1">The sequence shown here is derived from an EMBL/GenBank/DDBJ whole genome shotgun (WGS) entry which is preliminary data.</text>
</comment>
<name>A0AC61S9V7_9EURY</name>
<dbReference type="Proteomes" id="UP000315423">
    <property type="component" value="Unassembled WGS sequence"/>
</dbReference>
<accession>A0AC61S9V7</accession>
<evidence type="ECO:0000313" key="1">
    <source>
        <dbReference type="EMBL" id="TKY91429.1"/>
    </source>
</evidence>
<evidence type="ECO:0000313" key="2">
    <source>
        <dbReference type="Proteomes" id="UP000315423"/>
    </source>
</evidence>
<reference evidence="1" key="1">
    <citation type="submission" date="2018-09" db="EMBL/GenBank/DDBJ databases">
        <title>A genomic encyclopedia of anaerobic methanotrophic archaea.</title>
        <authorList>
            <person name="Skennerton C.T."/>
            <person name="Chadwick G.L."/>
            <person name="Laso-Perez R."/>
            <person name="Leu A.O."/>
            <person name="Speth D.R."/>
            <person name="Yu H."/>
            <person name="Morgan-Lang C."/>
            <person name="Hatzenpichler R."/>
            <person name="Goudeau D."/>
            <person name="Malmstrom R."/>
            <person name="Woyke T."/>
            <person name="Hallam S."/>
            <person name="Tyson G.W."/>
            <person name="Wegener G."/>
            <person name="Boetius A."/>
            <person name="Orphan V.J."/>
        </authorList>
    </citation>
    <scope>NUCLEOTIDE SEQUENCE</scope>
    <source>
        <strain evidence="1">CONS3730D10UFb2</strain>
    </source>
</reference>
<protein>
    <submittedName>
        <fullName evidence="1">Uncharacterized protein</fullName>
    </submittedName>
</protein>
<dbReference type="EMBL" id="QYBA01000197">
    <property type="protein sequence ID" value="TKY91429.1"/>
    <property type="molecule type" value="Genomic_DNA"/>
</dbReference>
<proteinExistence type="predicted"/>
<organism evidence="1 2">
    <name type="scientific">Candidatus Methanomarinus sp</name>
    <dbReference type="NCBI Taxonomy" id="3386244"/>
    <lineage>
        <taxon>Archaea</taxon>
        <taxon>Methanobacteriati</taxon>
        <taxon>Methanobacteriota</taxon>
        <taxon>Stenosarchaea group</taxon>
        <taxon>Methanomicrobia</taxon>
        <taxon>Methanosarcinales</taxon>
        <taxon>ANME-2 cluster</taxon>
        <taxon>Candidatus Methanocomedenaceae</taxon>
        <taxon>Candidatus Methanomarinus</taxon>
    </lineage>
</organism>
<sequence>MKIYKFKRGFKPETDRIKEVIETHFPVPVTQENEKLIVNYGALQRIEVWIEDKKLHLQTKSNPDATDEEIIETNKRFRKFLDDATGYSSKQRVKAAKKEALD</sequence>